<dbReference type="InterPro" id="IPR000917">
    <property type="entry name" value="Sulfatase_N"/>
</dbReference>
<dbReference type="PANTHER" id="PTHR42693:SF33">
    <property type="entry name" value="ARYLSULFATASE"/>
    <property type="match status" value="1"/>
</dbReference>
<dbReference type="Pfam" id="PF00884">
    <property type="entry name" value="Sulfatase"/>
    <property type="match status" value="1"/>
</dbReference>
<organism evidence="3 4">
    <name type="scientific">Aspergillus glaucus CBS 516.65</name>
    <dbReference type="NCBI Taxonomy" id="1160497"/>
    <lineage>
        <taxon>Eukaryota</taxon>
        <taxon>Fungi</taxon>
        <taxon>Dikarya</taxon>
        <taxon>Ascomycota</taxon>
        <taxon>Pezizomycotina</taxon>
        <taxon>Eurotiomycetes</taxon>
        <taxon>Eurotiomycetidae</taxon>
        <taxon>Eurotiales</taxon>
        <taxon>Aspergillaceae</taxon>
        <taxon>Aspergillus</taxon>
        <taxon>Aspergillus subgen. Aspergillus</taxon>
    </lineage>
</organism>
<dbReference type="Gene3D" id="3.40.720.10">
    <property type="entry name" value="Alkaline Phosphatase, subunit A"/>
    <property type="match status" value="1"/>
</dbReference>
<proteinExistence type="inferred from homology"/>
<dbReference type="InterPro" id="IPR050738">
    <property type="entry name" value="Sulfatase"/>
</dbReference>
<evidence type="ECO:0000259" key="2">
    <source>
        <dbReference type="Pfam" id="PF00884"/>
    </source>
</evidence>
<evidence type="ECO:0000256" key="1">
    <source>
        <dbReference type="ARBA" id="ARBA00008779"/>
    </source>
</evidence>
<dbReference type="OrthoDB" id="103349at2759"/>
<dbReference type="InterPro" id="IPR017850">
    <property type="entry name" value="Alkaline_phosphatase_core_sf"/>
</dbReference>
<dbReference type="GO" id="GO:0004065">
    <property type="term" value="F:arylsulfatase activity"/>
    <property type="evidence" value="ECO:0007669"/>
    <property type="project" value="TreeGrafter"/>
</dbReference>
<name>A0A1L9V9Z7_ASPGL</name>
<evidence type="ECO:0000313" key="3">
    <source>
        <dbReference type="EMBL" id="OJJ80719.1"/>
    </source>
</evidence>
<evidence type="ECO:0000313" key="4">
    <source>
        <dbReference type="Proteomes" id="UP000184300"/>
    </source>
</evidence>
<dbReference type="SUPFAM" id="SSF53649">
    <property type="entry name" value="Alkaline phosphatase-like"/>
    <property type="match status" value="1"/>
</dbReference>
<dbReference type="Proteomes" id="UP000184300">
    <property type="component" value="Unassembled WGS sequence"/>
</dbReference>
<accession>A0A1L9V9Z7</accession>
<dbReference type="GeneID" id="34465595"/>
<protein>
    <recommendedName>
        <fullName evidence="2">Sulfatase N-terminal domain-containing protein</fullName>
    </recommendedName>
</protein>
<dbReference type="STRING" id="1160497.A0A1L9V9Z7"/>
<feature type="domain" description="Sulfatase N-terminal" evidence="2">
    <location>
        <begin position="6"/>
        <end position="433"/>
    </location>
</feature>
<comment type="similarity">
    <text evidence="1">Belongs to the sulfatase family.</text>
</comment>
<keyword evidence="4" id="KW-1185">Reference proteome</keyword>
<dbReference type="PANTHER" id="PTHR42693">
    <property type="entry name" value="ARYLSULFATASE FAMILY MEMBER"/>
    <property type="match status" value="1"/>
</dbReference>
<sequence length="556" mass="62391">MTAQRPNVLIILADDLGFSDLGCYGGEIETPYLDQIAQEGMRLADFHVASACSPTRSMLLSGTDHHIAGIGTMAERISSEMKGKPGYEGYLNDRVVSFQEVMRDGDYETLMSGKWHLGMTPNRTPHARGFERSFSMLGGCHNHYGWEPYFEDPTTVPKLAALLGRMYDRDGSSMGPNQLPEGFYSTDSFTDNLLDYLQDRKARNESRSFFGFLSFTAPHWPLQAPARVVDKYHGMYDDGWDVLRLKRLEKLKRVGLVSEHAVPAPVISKGEDGRDTKNWDELTSGEKKSFSRKMEVYAGMVDRIDQNVGRVVEYLKSTGQYDNTVIMFMSDNGAEGAQYEYAPLTSGGDMDSYCKEYHDNSLENMGRYDSFVWYGARWASASTAPGLLYKMFTSEGGIRVPFVVRYPKVFPAGAIDHSFSTVMDIMPTILDICNVKHPGATYQGREIEPMTGATWLPYLRGEAAAIHSAEHVTGWELFGRRAIRQGPWKGLFIPKPYGPEQWQLFNLLEDPGETKNLAVEMPEKMKQMVALYEDYCKVNGVINQSGASRAGWSDSV</sequence>
<dbReference type="RefSeq" id="XP_022397417.1">
    <property type="nucleotide sequence ID" value="XM_022549335.1"/>
</dbReference>
<dbReference type="EMBL" id="KV878909">
    <property type="protein sequence ID" value="OJJ80719.1"/>
    <property type="molecule type" value="Genomic_DNA"/>
</dbReference>
<reference evidence="4" key="1">
    <citation type="journal article" date="2017" name="Genome Biol.">
        <title>Comparative genomics reveals high biological diversity and specific adaptations in the industrially and medically important fungal genus Aspergillus.</title>
        <authorList>
            <person name="de Vries R.P."/>
            <person name="Riley R."/>
            <person name="Wiebenga A."/>
            <person name="Aguilar-Osorio G."/>
            <person name="Amillis S."/>
            <person name="Uchima C.A."/>
            <person name="Anderluh G."/>
            <person name="Asadollahi M."/>
            <person name="Askin M."/>
            <person name="Barry K."/>
            <person name="Battaglia E."/>
            <person name="Bayram O."/>
            <person name="Benocci T."/>
            <person name="Braus-Stromeyer S.A."/>
            <person name="Caldana C."/>
            <person name="Canovas D."/>
            <person name="Cerqueira G.C."/>
            <person name="Chen F."/>
            <person name="Chen W."/>
            <person name="Choi C."/>
            <person name="Clum A."/>
            <person name="Dos Santos R.A."/>
            <person name="Damasio A.R."/>
            <person name="Diallinas G."/>
            <person name="Emri T."/>
            <person name="Fekete E."/>
            <person name="Flipphi M."/>
            <person name="Freyberg S."/>
            <person name="Gallo A."/>
            <person name="Gournas C."/>
            <person name="Habgood R."/>
            <person name="Hainaut M."/>
            <person name="Harispe M.L."/>
            <person name="Henrissat B."/>
            <person name="Hilden K.S."/>
            <person name="Hope R."/>
            <person name="Hossain A."/>
            <person name="Karabika E."/>
            <person name="Karaffa L."/>
            <person name="Karanyi Z."/>
            <person name="Krasevec N."/>
            <person name="Kuo A."/>
            <person name="Kusch H."/>
            <person name="LaButti K."/>
            <person name="Lagendijk E.L."/>
            <person name="Lapidus A."/>
            <person name="Levasseur A."/>
            <person name="Lindquist E."/>
            <person name="Lipzen A."/>
            <person name="Logrieco A.F."/>
            <person name="MacCabe A."/>
            <person name="Maekelae M.R."/>
            <person name="Malavazi I."/>
            <person name="Melin P."/>
            <person name="Meyer V."/>
            <person name="Mielnichuk N."/>
            <person name="Miskei M."/>
            <person name="Molnar A.P."/>
            <person name="Mule G."/>
            <person name="Ngan C.Y."/>
            <person name="Orejas M."/>
            <person name="Orosz E."/>
            <person name="Ouedraogo J.P."/>
            <person name="Overkamp K.M."/>
            <person name="Park H.-S."/>
            <person name="Perrone G."/>
            <person name="Piumi F."/>
            <person name="Punt P.J."/>
            <person name="Ram A.F."/>
            <person name="Ramon A."/>
            <person name="Rauscher S."/>
            <person name="Record E."/>
            <person name="Riano-Pachon D.M."/>
            <person name="Robert V."/>
            <person name="Roehrig J."/>
            <person name="Ruller R."/>
            <person name="Salamov A."/>
            <person name="Salih N.S."/>
            <person name="Samson R.A."/>
            <person name="Sandor E."/>
            <person name="Sanguinetti M."/>
            <person name="Schuetze T."/>
            <person name="Sepcic K."/>
            <person name="Shelest E."/>
            <person name="Sherlock G."/>
            <person name="Sophianopoulou V."/>
            <person name="Squina F.M."/>
            <person name="Sun H."/>
            <person name="Susca A."/>
            <person name="Todd R.B."/>
            <person name="Tsang A."/>
            <person name="Unkles S.E."/>
            <person name="van de Wiele N."/>
            <person name="van Rossen-Uffink D."/>
            <person name="Oliveira J.V."/>
            <person name="Vesth T.C."/>
            <person name="Visser J."/>
            <person name="Yu J.-H."/>
            <person name="Zhou M."/>
            <person name="Andersen M.R."/>
            <person name="Archer D.B."/>
            <person name="Baker S.E."/>
            <person name="Benoit I."/>
            <person name="Brakhage A.A."/>
            <person name="Braus G.H."/>
            <person name="Fischer R."/>
            <person name="Frisvad J.C."/>
            <person name="Goldman G.H."/>
            <person name="Houbraken J."/>
            <person name="Oakley B."/>
            <person name="Pocsi I."/>
            <person name="Scazzocchio C."/>
            <person name="Seiboth B."/>
            <person name="vanKuyk P.A."/>
            <person name="Wortman J."/>
            <person name="Dyer P.S."/>
            <person name="Grigoriev I.V."/>
        </authorList>
    </citation>
    <scope>NUCLEOTIDE SEQUENCE [LARGE SCALE GENOMIC DNA]</scope>
    <source>
        <strain evidence="4">CBS 516.65</strain>
    </source>
</reference>
<dbReference type="Gene3D" id="3.30.1120.10">
    <property type="match status" value="1"/>
</dbReference>
<dbReference type="AlphaFoldDB" id="A0A1L9V9Z7"/>
<dbReference type="CDD" id="cd16025">
    <property type="entry name" value="PAS_like"/>
    <property type="match status" value="1"/>
</dbReference>
<dbReference type="VEuPathDB" id="FungiDB:ASPGLDRAFT_69173"/>
<gene>
    <name evidence="3" type="ORF">ASPGLDRAFT_69173</name>
</gene>